<dbReference type="InterPro" id="IPR013105">
    <property type="entry name" value="TPR_2"/>
</dbReference>
<dbReference type="KEGG" id="tsin:OXH18_06630"/>
<dbReference type="InterPro" id="IPR051685">
    <property type="entry name" value="Ycf3/AcsC/BcsC/TPR_MFPF"/>
</dbReference>
<dbReference type="RefSeq" id="WP_268611670.1">
    <property type="nucleotide sequence ID" value="NZ_CP113797.1"/>
</dbReference>
<dbReference type="Gene3D" id="1.25.40.10">
    <property type="entry name" value="Tetratricopeptide repeat domain"/>
    <property type="match status" value="1"/>
</dbReference>
<keyword evidence="1" id="KW-0677">Repeat</keyword>
<feature type="repeat" description="TPR" evidence="3">
    <location>
        <begin position="15"/>
        <end position="48"/>
    </location>
</feature>
<reference evidence="4" key="1">
    <citation type="submission" date="2022-12" db="EMBL/GenBank/DDBJ databases">
        <title>Polyphasic identification of a Novel Hot-Spring Cyanobacterium Ocullathermofonsia sinensis gen nov. sp. nov. and Genomic Insights on its Adaptations to the Thermal Habitat.</title>
        <authorList>
            <person name="Daroch M."/>
            <person name="Tang J."/>
            <person name="Jiang Y."/>
        </authorList>
    </citation>
    <scope>NUCLEOTIDE SEQUENCE</scope>
    <source>
        <strain evidence="4">PKUAC-SCTA174</strain>
    </source>
</reference>
<evidence type="ECO:0000256" key="1">
    <source>
        <dbReference type="ARBA" id="ARBA00022737"/>
    </source>
</evidence>
<dbReference type="Proteomes" id="UP001163152">
    <property type="component" value="Chromosome"/>
</dbReference>
<protein>
    <submittedName>
        <fullName evidence="4">Tetratricopeptide repeat protein</fullName>
    </submittedName>
</protein>
<dbReference type="InterPro" id="IPR011990">
    <property type="entry name" value="TPR-like_helical_dom_sf"/>
</dbReference>
<organism evidence="4 5">
    <name type="scientific">Thermocoleostomius sinensis A174</name>
    <dbReference type="NCBI Taxonomy" id="2016057"/>
    <lineage>
        <taxon>Bacteria</taxon>
        <taxon>Bacillati</taxon>
        <taxon>Cyanobacteriota</taxon>
        <taxon>Cyanophyceae</taxon>
        <taxon>Oculatellales</taxon>
        <taxon>Oculatellaceae</taxon>
        <taxon>Thermocoleostomius</taxon>
    </lineage>
</organism>
<dbReference type="AlphaFoldDB" id="A0A9E9C8Q3"/>
<dbReference type="PROSITE" id="PS50005">
    <property type="entry name" value="TPR"/>
    <property type="match status" value="3"/>
</dbReference>
<sequence>MSTAMNNMDDNHQSPEFWDGQGCALCAGEQYEDAIAAFNKALALDPRYCKAWNNRGNALCGMKRYAEALAAYDKAVALQPDYHQAWFNRGLLLAEIMAYGNALESFNRAIAISPDPRYLHAKADISVKQQVFA</sequence>
<evidence type="ECO:0000256" key="3">
    <source>
        <dbReference type="PROSITE-ProRule" id="PRU00339"/>
    </source>
</evidence>
<dbReference type="SUPFAM" id="SSF48452">
    <property type="entry name" value="TPR-like"/>
    <property type="match status" value="1"/>
</dbReference>
<keyword evidence="2 3" id="KW-0802">TPR repeat</keyword>
<name>A0A9E9C8Q3_9CYAN</name>
<dbReference type="InterPro" id="IPR019734">
    <property type="entry name" value="TPR_rpt"/>
</dbReference>
<keyword evidence="5" id="KW-1185">Reference proteome</keyword>
<evidence type="ECO:0000313" key="4">
    <source>
        <dbReference type="EMBL" id="WAL61654.1"/>
    </source>
</evidence>
<dbReference type="SMART" id="SM00028">
    <property type="entry name" value="TPR"/>
    <property type="match status" value="3"/>
</dbReference>
<dbReference type="Pfam" id="PF00515">
    <property type="entry name" value="TPR_1"/>
    <property type="match status" value="1"/>
</dbReference>
<dbReference type="PANTHER" id="PTHR44943">
    <property type="entry name" value="CELLULOSE SYNTHASE OPERON PROTEIN C"/>
    <property type="match status" value="1"/>
</dbReference>
<gene>
    <name evidence="4" type="ORF">OXH18_06630</name>
</gene>
<dbReference type="PANTHER" id="PTHR44943:SF8">
    <property type="entry name" value="TPR REPEAT-CONTAINING PROTEIN MJ0263"/>
    <property type="match status" value="1"/>
</dbReference>
<dbReference type="Pfam" id="PF07719">
    <property type="entry name" value="TPR_2"/>
    <property type="match status" value="1"/>
</dbReference>
<accession>A0A9E9C8Q3</accession>
<proteinExistence type="predicted"/>
<evidence type="ECO:0000313" key="5">
    <source>
        <dbReference type="Proteomes" id="UP001163152"/>
    </source>
</evidence>
<feature type="repeat" description="TPR" evidence="3">
    <location>
        <begin position="83"/>
        <end position="116"/>
    </location>
</feature>
<dbReference type="EMBL" id="CP113797">
    <property type="protein sequence ID" value="WAL61654.1"/>
    <property type="molecule type" value="Genomic_DNA"/>
</dbReference>
<feature type="repeat" description="TPR" evidence="3">
    <location>
        <begin position="49"/>
        <end position="82"/>
    </location>
</feature>
<evidence type="ECO:0000256" key="2">
    <source>
        <dbReference type="ARBA" id="ARBA00022803"/>
    </source>
</evidence>
<dbReference type="Pfam" id="PF13181">
    <property type="entry name" value="TPR_8"/>
    <property type="match status" value="1"/>
</dbReference>